<dbReference type="EMBL" id="CCMZ01000056">
    <property type="protein sequence ID" value="CDX26736.1"/>
    <property type="molecule type" value="Genomic_DNA"/>
</dbReference>
<accession>A0A090EFL3</accession>
<dbReference type="Proteomes" id="UP000045285">
    <property type="component" value="Unassembled WGS sequence"/>
</dbReference>
<protein>
    <submittedName>
        <fullName evidence="1">Uncharacterized protein</fullName>
    </submittedName>
</protein>
<proteinExistence type="predicted"/>
<dbReference type="AlphaFoldDB" id="A0A090EFL3"/>
<keyword evidence="2" id="KW-1185">Reference proteome</keyword>
<gene>
    <name evidence="1" type="ORF">MPL3356_60525</name>
</gene>
<organism evidence="1 2">
    <name type="scientific">Mesorhizobium plurifarium</name>
    <dbReference type="NCBI Taxonomy" id="69974"/>
    <lineage>
        <taxon>Bacteria</taxon>
        <taxon>Pseudomonadati</taxon>
        <taxon>Pseudomonadota</taxon>
        <taxon>Alphaproteobacteria</taxon>
        <taxon>Hyphomicrobiales</taxon>
        <taxon>Phyllobacteriaceae</taxon>
        <taxon>Mesorhizobium</taxon>
    </lineage>
</organism>
<reference evidence="2" key="1">
    <citation type="submission" date="2014-08" db="EMBL/GenBank/DDBJ databases">
        <authorList>
            <person name="Moulin L."/>
        </authorList>
    </citation>
    <scope>NUCLEOTIDE SEQUENCE [LARGE SCALE GENOMIC DNA]</scope>
</reference>
<evidence type="ECO:0000313" key="2">
    <source>
        <dbReference type="Proteomes" id="UP000045285"/>
    </source>
</evidence>
<evidence type="ECO:0000313" key="1">
    <source>
        <dbReference type="EMBL" id="CDX26736.1"/>
    </source>
</evidence>
<sequence>MSPLFVLCEACGSEGRIYVRDLVYEPGCGHPHWGERDTGECPVCHGAGDVEIEAEPIELEDLYRMQGHAD</sequence>
<name>A0A090EFL3_MESPL</name>